<accession>A0ABR1YPP9</accession>
<feature type="compositionally biased region" description="Low complexity" evidence="1">
    <location>
        <begin position="1"/>
        <end position="27"/>
    </location>
</feature>
<sequence length="73" mass="8131">MPQNNNSSNTNSGKFGNSGSSSKPSQSAFIKESWGTRENFQHSYGLKMEPSDIEEGNRILAEFEKKGAFEKKK</sequence>
<evidence type="ECO:0000256" key="1">
    <source>
        <dbReference type="SAM" id="MobiDB-lite"/>
    </source>
</evidence>
<evidence type="ECO:0000313" key="3">
    <source>
        <dbReference type="Proteomes" id="UP001492380"/>
    </source>
</evidence>
<proteinExistence type="predicted"/>
<dbReference type="Proteomes" id="UP001492380">
    <property type="component" value="Unassembled WGS sequence"/>
</dbReference>
<organism evidence="2 3">
    <name type="scientific">Phyllosticta capitalensis</name>
    <dbReference type="NCBI Taxonomy" id="121624"/>
    <lineage>
        <taxon>Eukaryota</taxon>
        <taxon>Fungi</taxon>
        <taxon>Dikarya</taxon>
        <taxon>Ascomycota</taxon>
        <taxon>Pezizomycotina</taxon>
        <taxon>Dothideomycetes</taxon>
        <taxon>Dothideomycetes incertae sedis</taxon>
        <taxon>Botryosphaeriales</taxon>
        <taxon>Phyllostictaceae</taxon>
        <taxon>Phyllosticta</taxon>
    </lineage>
</organism>
<reference evidence="2 3" key="1">
    <citation type="submission" date="2024-04" db="EMBL/GenBank/DDBJ databases">
        <title>Phyllosticta paracitricarpa is synonymous to the EU quarantine fungus P. citricarpa based on phylogenomic analyses.</title>
        <authorList>
            <consortium name="Lawrence Berkeley National Laboratory"/>
            <person name="Van Ingen-Buijs V.A."/>
            <person name="Van Westerhoven A.C."/>
            <person name="Haridas S."/>
            <person name="Skiadas P."/>
            <person name="Martin F."/>
            <person name="Groenewald J.Z."/>
            <person name="Crous P.W."/>
            <person name="Seidl M.F."/>
        </authorList>
    </citation>
    <scope>NUCLEOTIDE SEQUENCE [LARGE SCALE GENOMIC DNA]</scope>
    <source>
        <strain evidence="2 3">CBS 123374</strain>
    </source>
</reference>
<keyword evidence="3" id="KW-1185">Reference proteome</keyword>
<evidence type="ECO:0000313" key="2">
    <source>
        <dbReference type="EMBL" id="KAK8235431.1"/>
    </source>
</evidence>
<name>A0ABR1YPP9_9PEZI</name>
<feature type="region of interest" description="Disordered" evidence="1">
    <location>
        <begin position="1"/>
        <end position="33"/>
    </location>
</feature>
<comment type="caution">
    <text evidence="2">The sequence shown here is derived from an EMBL/GenBank/DDBJ whole genome shotgun (WGS) entry which is preliminary data.</text>
</comment>
<dbReference type="EMBL" id="JBBWRZ010000005">
    <property type="protein sequence ID" value="KAK8235431.1"/>
    <property type="molecule type" value="Genomic_DNA"/>
</dbReference>
<gene>
    <name evidence="2" type="ORF">HDK90DRAFT_244775</name>
</gene>
<protein>
    <submittedName>
        <fullName evidence="2">Uncharacterized protein</fullName>
    </submittedName>
</protein>